<organism evidence="3 4">
    <name type="scientific">Novosphingobium sediminicola</name>
    <dbReference type="NCBI Taxonomy" id="563162"/>
    <lineage>
        <taxon>Bacteria</taxon>
        <taxon>Pseudomonadati</taxon>
        <taxon>Pseudomonadota</taxon>
        <taxon>Alphaproteobacteria</taxon>
        <taxon>Sphingomonadales</taxon>
        <taxon>Sphingomonadaceae</taxon>
        <taxon>Novosphingobium</taxon>
    </lineage>
</organism>
<evidence type="ECO:0000256" key="1">
    <source>
        <dbReference type="ARBA" id="ARBA00022801"/>
    </source>
</evidence>
<reference evidence="3 4" key="1">
    <citation type="submission" date="2020-08" db="EMBL/GenBank/DDBJ databases">
        <title>Genomic Encyclopedia of Type Strains, Phase IV (KMG-IV): sequencing the most valuable type-strain genomes for metagenomic binning, comparative biology and taxonomic classification.</title>
        <authorList>
            <person name="Goeker M."/>
        </authorList>
    </citation>
    <scope>NUCLEOTIDE SEQUENCE [LARGE SCALE GENOMIC DNA]</scope>
    <source>
        <strain evidence="3 4">DSM 27057</strain>
    </source>
</reference>
<feature type="domain" description="BD-FAE-like" evidence="2">
    <location>
        <begin position="68"/>
        <end position="165"/>
    </location>
</feature>
<keyword evidence="1" id="KW-0378">Hydrolase</keyword>
<dbReference type="EMBL" id="JACIDX010000033">
    <property type="protein sequence ID" value="MBB3957739.1"/>
    <property type="molecule type" value="Genomic_DNA"/>
</dbReference>
<dbReference type="GO" id="GO:0016787">
    <property type="term" value="F:hydrolase activity"/>
    <property type="evidence" value="ECO:0007669"/>
    <property type="project" value="UniProtKB-KW"/>
</dbReference>
<protein>
    <submittedName>
        <fullName evidence="3">Acetyl esterase/lipase</fullName>
    </submittedName>
</protein>
<evidence type="ECO:0000259" key="2">
    <source>
        <dbReference type="Pfam" id="PF20434"/>
    </source>
</evidence>
<keyword evidence="4" id="KW-1185">Reference proteome</keyword>
<accession>A0A7W6CN91</accession>
<gene>
    <name evidence="3" type="ORF">GGR38_004714</name>
</gene>
<evidence type="ECO:0000313" key="4">
    <source>
        <dbReference type="Proteomes" id="UP000548867"/>
    </source>
</evidence>
<evidence type="ECO:0000313" key="3">
    <source>
        <dbReference type="EMBL" id="MBB3957739.1"/>
    </source>
</evidence>
<dbReference type="RefSeq" id="WP_246405235.1">
    <property type="nucleotide sequence ID" value="NZ_JACIDX010000033.1"/>
</dbReference>
<dbReference type="Gene3D" id="3.40.50.1820">
    <property type="entry name" value="alpha/beta hydrolase"/>
    <property type="match status" value="1"/>
</dbReference>
<dbReference type="InterPro" id="IPR049492">
    <property type="entry name" value="BD-FAE-like_dom"/>
</dbReference>
<dbReference type="AlphaFoldDB" id="A0A7W6CN91"/>
<dbReference type="Pfam" id="PF20434">
    <property type="entry name" value="BD-FAE"/>
    <property type="match status" value="1"/>
</dbReference>
<sequence>MTRSGSKTEMEQPPHLYQAMARIGQVLGLDVLETCRAMFSAEQEALSSSVPAAACDLAYGPHERHRLDLYGEVGGALKPVLLFVHGGAFVLGDKGNPSDPKLWHNGSVGRMGAVMNYRLAPYHQWPAGAEDVGMAVDFLRAHVANYGGDPDKILIIGTSAGAAHVGGFLRLRPDHTNLVRATVLLSGLYGITPLEPKDEQYYGAAKTYSAKSPLEALASTNLPMMIACTQHDPPRFQAEYLGLLQQRLARHGTLPCSMMLSGHNHYTMAMHLGTSDRRLEDNIMGFARNLQISLP</sequence>
<dbReference type="Proteomes" id="UP000548867">
    <property type="component" value="Unassembled WGS sequence"/>
</dbReference>
<proteinExistence type="predicted"/>
<dbReference type="SUPFAM" id="SSF53474">
    <property type="entry name" value="alpha/beta-Hydrolases"/>
    <property type="match status" value="1"/>
</dbReference>
<name>A0A7W6CN91_9SPHN</name>
<comment type="caution">
    <text evidence="3">The sequence shown here is derived from an EMBL/GenBank/DDBJ whole genome shotgun (WGS) entry which is preliminary data.</text>
</comment>
<dbReference type="PANTHER" id="PTHR48081">
    <property type="entry name" value="AB HYDROLASE SUPERFAMILY PROTEIN C4A8.06C"/>
    <property type="match status" value="1"/>
</dbReference>
<dbReference type="InterPro" id="IPR050300">
    <property type="entry name" value="GDXG_lipolytic_enzyme"/>
</dbReference>
<dbReference type="InterPro" id="IPR029058">
    <property type="entry name" value="AB_hydrolase_fold"/>
</dbReference>